<dbReference type="Proteomes" id="UP000255224">
    <property type="component" value="Unassembled WGS sequence"/>
</dbReference>
<reference evidence="1 2" key="1">
    <citation type="submission" date="2018-06" db="EMBL/GenBank/DDBJ databases">
        <authorList>
            <consortium name="Pathogen Informatics"/>
            <person name="Doyle S."/>
        </authorList>
    </citation>
    <scope>NUCLEOTIDE SEQUENCE [LARGE SCALE GENOMIC DNA]</scope>
    <source>
        <strain evidence="1 2">NCTC13533</strain>
    </source>
</reference>
<evidence type="ECO:0000313" key="1">
    <source>
        <dbReference type="EMBL" id="STC93648.1"/>
    </source>
</evidence>
<name>A0A376DQ58_CHRCU</name>
<dbReference type="AlphaFoldDB" id="A0A376DQ58"/>
<accession>A0A376DQ58</accession>
<evidence type="ECO:0000313" key="2">
    <source>
        <dbReference type="Proteomes" id="UP000255224"/>
    </source>
</evidence>
<proteinExistence type="predicted"/>
<sequence length="31" mass="3396">MKRTASTDIDFVTEQSGIELAETVAKDLDPN</sequence>
<protein>
    <submittedName>
        <fullName evidence="1">Uncharacterized protein</fullName>
    </submittedName>
</protein>
<dbReference type="EMBL" id="UFVQ01000003">
    <property type="protein sequence ID" value="STC93648.1"/>
    <property type="molecule type" value="Genomic_DNA"/>
</dbReference>
<gene>
    <name evidence="1" type="ORF">NCTC13533_00957</name>
</gene>
<organism evidence="1 2">
    <name type="scientific">Chryseobacterium carnipullorum</name>
    <dbReference type="NCBI Taxonomy" id="1124835"/>
    <lineage>
        <taxon>Bacteria</taxon>
        <taxon>Pseudomonadati</taxon>
        <taxon>Bacteroidota</taxon>
        <taxon>Flavobacteriia</taxon>
        <taxon>Flavobacteriales</taxon>
        <taxon>Weeksellaceae</taxon>
        <taxon>Chryseobacterium group</taxon>
        <taxon>Chryseobacterium</taxon>
    </lineage>
</organism>